<keyword evidence="3" id="KW-1185">Reference proteome</keyword>
<name>A0AAV9P5W0_9PEZI</name>
<accession>A0AAV9P5W0</accession>
<dbReference type="InterPro" id="IPR048273">
    <property type="entry name" value="Luciferase"/>
</dbReference>
<comment type="caution">
    <text evidence="2">The sequence shown here is derived from an EMBL/GenBank/DDBJ whole genome shotgun (WGS) entry which is preliminary data.</text>
</comment>
<reference evidence="2 3" key="1">
    <citation type="submission" date="2023-08" db="EMBL/GenBank/DDBJ databases">
        <title>Black Yeasts Isolated from many extreme environments.</title>
        <authorList>
            <person name="Coleine C."/>
            <person name="Stajich J.E."/>
            <person name="Selbmann L."/>
        </authorList>
    </citation>
    <scope>NUCLEOTIDE SEQUENCE [LARGE SCALE GENOMIC DNA]</scope>
    <source>
        <strain evidence="2 3">CCFEE 5935</strain>
    </source>
</reference>
<dbReference type="EMBL" id="JAVRRT010000010">
    <property type="protein sequence ID" value="KAK5167994.1"/>
    <property type="molecule type" value="Genomic_DNA"/>
</dbReference>
<dbReference type="GeneID" id="89927901"/>
<sequence>MENGKMADMALDLPTPSTFTQISPVLTFTILLTFLPLSLRLYLDYLAYLALGPGGTPASLQGFLKVKLLGLFALRDPYSPRDRTQHGGYLHIGSKGLRKRRGPRPVVKGIAPQRQTTQKAPQAMFQRLASEIERMAAADDTLSIGTSCFEKHGTGLFLASTSPSRTGDLIAHTTHRCKHEIVHAHASDGSLHLTLHPADSRAVLEAGWGERHPLSRGGRFERFVPVDFVMIYAPRDSEEVEMVLRIISGARWFVGGKTGPVELEGKDGEDGMGRKDSGAVVVPEDASLAALINAAEVDKGGSHVVRVQEDLGVGDDVGSRAHFTSSNA</sequence>
<dbReference type="PANTHER" id="PTHR38695:SF1">
    <property type="entry name" value="AMINO ACID PERMEASE_ SLC12A DOMAIN-CONTAINING PROTEIN"/>
    <property type="match status" value="1"/>
</dbReference>
<dbReference type="InterPro" id="IPR040841">
    <property type="entry name" value="Luciferase_dom"/>
</dbReference>
<evidence type="ECO:0000259" key="1">
    <source>
        <dbReference type="Pfam" id="PF17648"/>
    </source>
</evidence>
<proteinExistence type="predicted"/>
<dbReference type="Proteomes" id="UP001337655">
    <property type="component" value="Unassembled WGS sequence"/>
</dbReference>
<dbReference type="Pfam" id="PF17648">
    <property type="entry name" value="Luciferase"/>
    <property type="match status" value="1"/>
</dbReference>
<protein>
    <recommendedName>
        <fullName evidence="1">Luciferase domain-containing protein</fullName>
    </recommendedName>
</protein>
<feature type="domain" description="Luciferase" evidence="1">
    <location>
        <begin position="179"/>
        <end position="248"/>
    </location>
</feature>
<organism evidence="2 3">
    <name type="scientific">Saxophila tyrrhenica</name>
    <dbReference type="NCBI Taxonomy" id="1690608"/>
    <lineage>
        <taxon>Eukaryota</taxon>
        <taxon>Fungi</taxon>
        <taxon>Dikarya</taxon>
        <taxon>Ascomycota</taxon>
        <taxon>Pezizomycotina</taxon>
        <taxon>Dothideomycetes</taxon>
        <taxon>Dothideomycetidae</taxon>
        <taxon>Mycosphaerellales</taxon>
        <taxon>Extremaceae</taxon>
        <taxon>Saxophila</taxon>
    </lineage>
</organism>
<dbReference type="RefSeq" id="XP_064657604.1">
    <property type="nucleotide sequence ID" value="XM_064803803.1"/>
</dbReference>
<evidence type="ECO:0000313" key="2">
    <source>
        <dbReference type="EMBL" id="KAK5167994.1"/>
    </source>
</evidence>
<gene>
    <name evidence="2" type="ORF">LTR77_006561</name>
</gene>
<evidence type="ECO:0000313" key="3">
    <source>
        <dbReference type="Proteomes" id="UP001337655"/>
    </source>
</evidence>
<dbReference type="AlphaFoldDB" id="A0AAV9P5W0"/>
<dbReference type="PANTHER" id="PTHR38695">
    <property type="entry name" value="AMINO ACID PERMEASE_ SLC12A DOMAIN-CONTAINING PROTEIN"/>
    <property type="match status" value="1"/>
</dbReference>